<dbReference type="SUPFAM" id="SSF53335">
    <property type="entry name" value="S-adenosyl-L-methionine-dependent methyltransferases"/>
    <property type="match status" value="1"/>
</dbReference>
<dbReference type="Pfam" id="PF08241">
    <property type="entry name" value="Methyltransf_11"/>
    <property type="match status" value="1"/>
</dbReference>
<evidence type="ECO:0000256" key="2">
    <source>
        <dbReference type="ARBA" id="ARBA00022603"/>
    </source>
</evidence>
<accession>A0ABQ9YCC3</accession>
<keyword evidence="2" id="KW-0489">Methyltransferase</keyword>
<dbReference type="InterPro" id="IPR013216">
    <property type="entry name" value="Methyltransf_11"/>
</dbReference>
<evidence type="ECO:0000256" key="1">
    <source>
        <dbReference type="ARBA" id="ARBA00008361"/>
    </source>
</evidence>
<organism evidence="5 6">
    <name type="scientific">Blattamonas nauphoetae</name>
    <dbReference type="NCBI Taxonomy" id="2049346"/>
    <lineage>
        <taxon>Eukaryota</taxon>
        <taxon>Metamonada</taxon>
        <taxon>Preaxostyla</taxon>
        <taxon>Oxymonadida</taxon>
        <taxon>Blattamonas</taxon>
    </lineage>
</organism>
<dbReference type="Proteomes" id="UP001281761">
    <property type="component" value="Unassembled WGS sequence"/>
</dbReference>
<gene>
    <name evidence="5" type="ORF">BLNAU_3527</name>
</gene>
<keyword evidence="3" id="KW-0808">Transferase</keyword>
<protein>
    <recommendedName>
        <fullName evidence="4">Methyltransferase type 11 domain-containing protein</fullName>
    </recommendedName>
</protein>
<reference evidence="5 6" key="1">
    <citation type="journal article" date="2022" name="bioRxiv">
        <title>Genomics of Preaxostyla Flagellates Illuminates Evolutionary Transitions and the Path Towards Mitochondrial Loss.</title>
        <authorList>
            <person name="Novak L.V.F."/>
            <person name="Treitli S.C."/>
            <person name="Pyrih J."/>
            <person name="Halakuc P."/>
            <person name="Pipaliya S.V."/>
            <person name="Vacek V."/>
            <person name="Brzon O."/>
            <person name="Soukal P."/>
            <person name="Eme L."/>
            <person name="Dacks J.B."/>
            <person name="Karnkowska A."/>
            <person name="Elias M."/>
            <person name="Hampl V."/>
        </authorList>
    </citation>
    <scope>NUCLEOTIDE SEQUENCE [LARGE SCALE GENOMIC DNA]</scope>
    <source>
        <strain evidence="5">NAU3</strain>
        <tissue evidence="5">Gut</tissue>
    </source>
</reference>
<dbReference type="PANTHER" id="PTHR12176:SF79">
    <property type="entry name" value="METHYLTRANSFERASE TYPE 11 DOMAIN-CONTAINING PROTEIN"/>
    <property type="match status" value="1"/>
</dbReference>
<sequence>MAQYGKLEYWNERYTHDRQAFEWFQRYSALKPHIEAVIPKESKILYIGCGTSRLAEDMVDDGYQDIKCTDGSNVAIQIVQKRAEGKTGLSFECQNVLDLVDSEEGQFDAVIDKGCMDAILCGDGSYANVQRMLQGISRVLKAGGVFFEVSYGTQQNRSPYLQSTDLGWEVTTNTIPKPHVGVPIPTSGDGTDVHYIYTCKKQ</sequence>
<evidence type="ECO:0000259" key="4">
    <source>
        <dbReference type="Pfam" id="PF08241"/>
    </source>
</evidence>
<comment type="similarity">
    <text evidence="1">Belongs to the methyltransferase superfamily.</text>
</comment>
<dbReference type="CDD" id="cd02440">
    <property type="entry name" value="AdoMet_MTases"/>
    <property type="match status" value="1"/>
</dbReference>
<keyword evidence="6" id="KW-1185">Reference proteome</keyword>
<evidence type="ECO:0000256" key="3">
    <source>
        <dbReference type="ARBA" id="ARBA00022679"/>
    </source>
</evidence>
<name>A0ABQ9YCC3_9EUKA</name>
<evidence type="ECO:0000313" key="5">
    <source>
        <dbReference type="EMBL" id="KAK2961406.1"/>
    </source>
</evidence>
<dbReference type="InterPro" id="IPR051419">
    <property type="entry name" value="Lys/N-term_MeTrsfase_sf"/>
</dbReference>
<dbReference type="EMBL" id="JARBJD010000016">
    <property type="protein sequence ID" value="KAK2961406.1"/>
    <property type="molecule type" value="Genomic_DNA"/>
</dbReference>
<dbReference type="Gene3D" id="3.40.50.150">
    <property type="entry name" value="Vaccinia Virus protein VP39"/>
    <property type="match status" value="1"/>
</dbReference>
<proteinExistence type="inferred from homology"/>
<dbReference type="PANTHER" id="PTHR12176">
    <property type="entry name" value="SAM-DEPENDENT METHYLTRANSFERASE SUPERFAMILY PROTEIN"/>
    <property type="match status" value="1"/>
</dbReference>
<dbReference type="InterPro" id="IPR029063">
    <property type="entry name" value="SAM-dependent_MTases_sf"/>
</dbReference>
<comment type="caution">
    <text evidence="5">The sequence shown here is derived from an EMBL/GenBank/DDBJ whole genome shotgun (WGS) entry which is preliminary data.</text>
</comment>
<feature type="domain" description="Methyltransferase type 11" evidence="4">
    <location>
        <begin position="45"/>
        <end position="147"/>
    </location>
</feature>
<evidence type="ECO:0000313" key="6">
    <source>
        <dbReference type="Proteomes" id="UP001281761"/>
    </source>
</evidence>